<dbReference type="OrthoDB" id="9998810at2"/>
<dbReference type="Proteomes" id="UP000051450">
    <property type="component" value="Unassembled WGS sequence"/>
</dbReference>
<proteinExistence type="predicted"/>
<dbReference type="PATRIC" id="fig|1423719.4.peg.350"/>
<keyword evidence="1" id="KW-0812">Transmembrane</keyword>
<name>A0A0R1HGB5_9LACO</name>
<sequence>MTLRDRAGNEYEQVSNGSTSDDTMGCFLLVGAVIVGIILVILALPVVVIWKILIRGFLKDKNQKYNIIINSLNGFKRWTIMIWITIVYATPYIEGYLTSQYTRSYLNTRTSLYISLVAITLIAINAYMLKNKNLNPWTGTETVKYQSVTHAIGISEFILLGVFAVLIPFSLTAAAIISLIATIIGYYVIENFL</sequence>
<dbReference type="EMBL" id="AZDI01000010">
    <property type="protein sequence ID" value="KRK45291.1"/>
    <property type="molecule type" value="Genomic_DNA"/>
</dbReference>
<evidence type="ECO:0000313" key="3">
    <source>
        <dbReference type="Proteomes" id="UP000051450"/>
    </source>
</evidence>
<organism evidence="2 3">
    <name type="scientific">Dellaglioa algida DSM 15638</name>
    <dbReference type="NCBI Taxonomy" id="1423719"/>
    <lineage>
        <taxon>Bacteria</taxon>
        <taxon>Bacillati</taxon>
        <taxon>Bacillota</taxon>
        <taxon>Bacilli</taxon>
        <taxon>Lactobacillales</taxon>
        <taxon>Lactobacillaceae</taxon>
        <taxon>Dellaglioa</taxon>
    </lineage>
</organism>
<keyword evidence="1" id="KW-1133">Transmembrane helix</keyword>
<feature type="transmembrane region" description="Helical" evidence="1">
    <location>
        <begin position="113"/>
        <end position="129"/>
    </location>
</feature>
<feature type="transmembrane region" description="Helical" evidence="1">
    <location>
        <begin position="75"/>
        <end position="93"/>
    </location>
</feature>
<feature type="transmembrane region" description="Helical" evidence="1">
    <location>
        <begin position="157"/>
        <end position="189"/>
    </location>
</feature>
<evidence type="ECO:0000313" key="2">
    <source>
        <dbReference type="EMBL" id="KRK45291.1"/>
    </source>
</evidence>
<protein>
    <submittedName>
        <fullName evidence="2">Uncharacterized protein</fullName>
    </submittedName>
</protein>
<dbReference type="AlphaFoldDB" id="A0A0R1HGB5"/>
<accession>A0A0R1HGB5</accession>
<reference evidence="2 3" key="1">
    <citation type="journal article" date="2015" name="Genome Announc.">
        <title>Expanding the biotechnology potential of lactobacilli through comparative genomics of 213 strains and associated genera.</title>
        <authorList>
            <person name="Sun Z."/>
            <person name="Harris H.M."/>
            <person name="McCann A."/>
            <person name="Guo C."/>
            <person name="Argimon S."/>
            <person name="Zhang W."/>
            <person name="Yang X."/>
            <person name="Jeffery I.B."/>
            <person name="Cooney J.C."/>
            <person name="Kagawa T.F."/>
            <person name="Liu W."/>
            <person name="Song Y."/>
            <person name="Salvetti E."/>
            <person name="Wrobel A."/>
            <person name="Rasinkangas P."/>
            <person name="Parkhill J."/>
            <person name="Rea M.C."/>
            <person name="O'Sullivan O."/>
            <person name="Ritari J."/>
            <person name="Douillard F.P."/>
            <person name="Paul Ross R."/>
            <person name="Yang R."/>
            <person name="Briner A.E."/>
            <person name="Felis G.E."/>
            <person name="de Vos W.M."/>
            <person name="Barrangou R."/>
            <person name="Klaenhammer T.R."/>
            <person name="Caufield P.W."/>
            <person name="Cui Y."/>
            <person name="Zhang H."/>
            <person name="O'Toole P.W."/>
        </authorList>
    </citation>
    <scope>NUCLEOTIDE SEQUENCE [LARGE SCALE GENOMIC DNA]</scope>
    <source>
        <strain evidence="2 3">DSM 15638</strain>
    </source>
</reference>
<comment type="caution">
    <text evidence="2">The sequence shown here is derived from an EMBL/GenBank/DDBJ whole genome shotgun (WGS) entry which is preliminary data.</text>
</comment>
<keyword evidence="3" id="KW-1185">Reference proteome</keyword>
<feature type="transmembrane region" description="Helical" evidence="1">
    <location>
        <begin position="27"/>
        <end position="54"/>
    </location>
</feature>
<dbReference type="RefSeq" id="WP_057974607.1">
    <property type="nucleotide sequence ID" value="NZ_AZDI01000010.1"/>
</dbReference>
<keyword evidence="1" id="KW-0472">Membrane</keyword>
<evidence type="ECO:0000256" key="1">
    <source>
        <dbReference type="SAM" id="Phobius"/>
    </source>
</evidence>
<gene>
    <name evidence="2" type="ORF">FC66_GL000346</name>
</gene>